<dbReference type="Gene3D" id="3.30.160.60">
    <property type="entry name" value="Classic Zinc Finger"/>
    <property type="match status" value="1"/>
</dbReference>
<evidence type="ECO:0000259" key="2">
    <source>
        <dbReference type="SMART" id="SM00355"/>
    </source>
</evidence>
<dbReference type="PANTHER" id="PTHR46179">
    <property type="entry name" value="ZINC FINGER PROTEIN"/>
    <property type="match status" value="1"/>
</dbReference>
<protein>
    <submittedName>
        <fullName evidence="3">Metallothionein expression activator</fullName>
    </submittedName>
</protein>
<feature type="compositionally biased region" description="Basic and acidic residues" evidence="1">
    <location>
        <begin position="269"/>
        <end position="280"/>
    </location>
</feature>
<feature type="domain" description="C2H2-type" evidence="2">
    <location>
        <begin position="491"/>
        <end position="516"/>
    </location>
</feature>
<feature type="compositionally biased region" description="Low complexity" evidence="1">
    <location>
        <begin position="37"/>
        <end position="51"/>
    </location>
</feature>
<dbReference type="SUPFAM" id="SSF57667">
    <property type="entry name" value="beta-beta-alpha zinc fingers"/>
    <property type="match status" value="1"/>
</dbReference>
<dbReference type="GO" id="GO:0006357">
    <property type="term" value="P:regulation of transcription by RNA polymerase II"/>
    <property type="evidence" value="ECO:0007669"/>
    <property type="project" value="TreeGrafter"/>
</dbReference>
<proteinExistence type="predicted"/>
<gene>
    <name evidence="3" type="ORF">BK809_0000463</name>
</gene>
<feature type="compositionally biased region" description="Pro residues" evidence="1">
    <location>
        <begin position="26"/>
        <end position="36"/>
    </location>
</feature>
<dbReference type="STRING" id="420778.A0A1S8BHK0"/>
<feature type="region of interest" description="Disordered" evidence="1">
    <location>
        <begin position="1"/>
        <end position="119"/>
    </location>
</feature>
<sequence>MSHYDSDDAYPKSPGLQPIKIKSTPSPSPPPFPPQHSAPVITQTVSSNTSSSRRRKRNNRTRPSQGDTVLLSFLEPNRPDIARVAGERALNSDSDPDASESEDEAPRSPMQTGDRARSLAQAASKILNGDGRTTKLPLASTVAATVTEIHDTDMDRHSPKSRADDQPARKGSDYNTGLPTPENFPKLGSENFPKLSSDANSMTKADHSPATSPNLRELAIPDSQASPDERLPALQNPTSPHRDSIAGSPNQSLPSFRHLSEIAEQATQENEHRASIDHRASFSHRPSISSTGAPALSPTLVSRFPPNGNSRRSPPTQFPPLNPLSPVNSHTGADIKLSPPSTYSHYASSRRHSSLSDTSNTAFPPPLTLSTTSTNESYGSRGSDAYAHSPPTRPRSDSHRMSIDGITHPNPAAQIQHVPPHGSTGFKCDYPGCNAPPFQTQYLLNSHANVHSQARPHYCPVPGCSRGEGGKGFKRKNEMIRHGLVHDSPGYVCPFCPERDHKYPRPDNLQRHVRVHHVDKDKDDAQLREVLAQRPEGGGRGRRRRIGS</sequence>
<dbReference type="InterPro" id="IPR051061">
    <property type="entry name" value="Zinc_finger_trans_reg"/>
</dbReference>
<evidence type="ECO:0000313" key="3">
    <source>
        <dbReference type="EMBL" id="OMP86788.1"/>
    </source>
</evidence>
<evidence type="ECO:0000256" key="1">
    <source>
        <dbReference type="SAM" id="MobiDB-lite"/>
    </source>
</evidence>
<feature type="domain" description="C2H2-type" evidence="2">
    <location>
        <begin position="426"/>
        <end position="451"/>
    </location>
</feature>
<dbReference type="SMART" id="SM00355">
    <property type="entry name" value="ZnF_C2H2"/>
    <property type="match status" value="3"/>
</dbReference>
<feature type="compositionally biased region" description="Basic and acidic residues" evidence="1">
    <location>
        <begin position="1"/>
        <end position="10"/>
    </location>
</feature>
<dbReference type="AlphaFoldDB" id="A0A1S8BHK0"/>
<feature type="compositionally biased region" description="Polar residues" evidence="1">
    <location>
        <begin position="197"/>
        <end position="214"/>
    </location>
</feature>
<name>A0A1S8BHK0_9PEZI</name>
<dbReference type="GO" id="GO:0005634">
    <property type="term" value="C:nucleus"/>
    <property type="evidence" value="ECO:0007669"/>
    <property type="project" value="TreeGrafter"/>
</dbReference>
<feature type="compositionally biased region" description="Acidic residues" evidence="1">
    <location>
        <begin position="94"/>
        <end position="103"/>
    </location>
</feature>
<feature type="domain" description="C2H2-type" evidence="2">
    <location>
        <begin position="457"/>
        <end position="486"/>
    </location>
</feature>
<feature type="compositionally biased region" description="Basic and acidic residues" evidence="1">
    <location>
        <begin position="148"/>
        <end position="172"/>
    </location>
</feature>
<feature type="region of interest" description="Disordered" evidence="1">
    <location>
        <begin position="518"/>
        <end position="548"/>
    </location>
</feature>
<reference evidence="3 4" key="1">
    <citation type="submission" date="2017-01" db="EMBL/GenBank/DDBJ databases">
        <title>Draft genome sequence of Diplodia seriata F98.1, a fungal species involved in grapevine trunk diseases.</title>
        <authorList>
            <person name="Robert-Siegwald G."/>
            <person name="Vallet J."/>
            <person name="Abou-Mansour E."/>
            <person name="Xu J."/>
            <person name="Rey P."/>
            <person name="Bertsch C."/>
            <person name="Rego C."/>
            <person name="Larignon P."/>
            <person name="Fontaine F."/>
            <person name="Lebrun M.-H."/>
        </authorList>
    </citation>
    <scope>NUCLEOTIDE SEQUENCE [LARGE SCALE GENOMIC DNA]</scope>
    <source>
        <strain evidence="3 4">F98.1</strain>
    </source>
</reference>
<dbReference type="EMBL" id="MSZU01000077">
    <property type="protein sequence ID" value="OMP86788.1"/>
    <property type="molecule type" value="Genomic_DNA"/>
</dbReference>
<feature type="compositionally biased region" description="Basic and acidic residues" evidence="1">
    <location>
        <begin position="518"/>
        <end position="527"/>
    </location>
</feature>
<dbReference type="InterPro" id="IPR013087">
    <property type="entry name" value="Znf_C2H2_type"/>
</dbReference>
<comment type="caution">
    <text evidence="3">The sequence shown here is derived from an EMBL/GenBank/DDBJ whole genome shotgun (WGS) entry which is preliminary data.</text>
</comment>
<feature type="region of interest" description="Disordered" evidence="1">
    <location>
        <begin position="147"/>
        <end position="414"/>
    </location>
</feature>
<dbReference type="PANTHER" id="PTHR46179:SF19">
    <property type="entry name" value="C2H2 FINGER DOMAIN TRANSCRIPTION FACTOR (EUROFUNG)-RELATED"/>
    <property type="match status" value="1"/>
</dbReference>
<dbReference type="Proteomes" id="UP000190776">
    <property type="component" value="Unassembled WGS sequence"/>
</dbReference>
<dbReference type="OrthoDB" id="3926031at2759"/>
<dbReference type="InterPro" id="IPR036236">
    <property type="entry name" value="Znf_C2H2_sf"/>
</dbReference>
<organism evidence="3 4">
    <name type="scientific">Diplodia seriata</name>
    <dbReference type="NCBI Taxonomy" id="420778"/>
    <lineage>
        <taxon>Eukaryota</taxon>
        <taxon>Fungi</taxon>
        <taxon>Dikarya</taxon>
        <taxon>Ascomycota</taxon>
        <taxon>Pezizomycotina</taxon>
        <taxon>Dothideomycetes</taxon>
        <taxon>Dothideomycetes incertae sedis</taxon>
        <taxon>Botryosphaeriales</taxon>
        <taxon>Botryosphaeriaceae</taxon>
        <taxon>Diplodia</taxon>
    </lineage>
</organism>
<evidence type="ECO:0000313" key="4">
    <source>
        <dbReference type="Proteomes" id="UP000190776"/>
    </source>
</evidence>
<accession>A0A1S8BHK0</accession>